<proteinExistence type="predicted"/>
<gene>
    <name evidence="2" type="ORF">COO20_25710</name>
</gene>
<comment type="caution">
    <text evidence="2">The sequence shown here is derived from an EMBL/GenBank/DDBJ whole genome shotgun (WGS) entry which is preliminary data.</text>
</comment>
<dbReference type="OrthoDB" id="9763644at2"/>
<dbReference type="RefSeq" id="WP_101271802.1">
    <property type="nucleotide sequence ID" value="NZ_NWTK01000032.1"/>
</dbReference>
<evidence type="ECO:0000313" key="3">
    <source>
        <dbReference type="Proteomes" id="UP000233597"/>
    </source>
</evidence>
<accession>A0A2N3KB37</accession>
<dbReference type="EMBL" id="NWTK01000032">
    <property type="protein sequence ID" value="PKR47716.1"/>
    <property type="molecule type" value="Genomic_DNA"/>
</dbReference>
<protein>
    <recommendedName>
        <fullName evidence="1">Virulence-associated protein E-like domain-containing protein</fullName>
    </recommendedName>
</protein>
<dbReference type="Gene3D" id="3.40.50.300">
    <property type="entry name" value="P-loop containing nucleotide triphosphate hydrolases"/>
    <property type="match status" value="1"/>
</dbReference>
<dbReference type="InterPro" id="IPR027417">
    <property type="entry name" value="P-loop_NTPase"/>
</dbReference>
<dbReference type="PANTHER" id="PTHR34985:SF1">
    <property type="entry name" value="SLR0554 PROTEIN"/>
    <property type="match status" value="1"/>
</dbReference>
<dbReference type="Proteomes" id="UP000233597">
    <property type="component" value="Unassembled WGS sequence"/>
</dbReference>
<dbReference type="SUPFAM" id="SSF52540">
    <property type="entry name" value="P-loop containing nucleoside triphosphate hydrolases"/>
    <property type="match status" value="1"/>
</dbReference>
<dbReference type="Pfam" id="PF05272">
    <property type="entry name" value="VapE-like_dom"/>
    <property type="match status" value="1"/>
</dbReference>
<name>A0A2N3KB37_9PROT</name>
<reference evidence="2 3" key="1">
    <citation type="submission" date="2017-09" db="EMBL/GenBank/DDBJ databases">
        <title>Biodiversity and function of Thalassospira species in the particle-attached aromatic-hydrocarbon-degrading consortia from the surface seawater of the South China Sea.</title>
        <authorList>
            <person name="Dong C."/>
            <person name="Liu R."/>
            <person name="Shao Z."/>
        </authorList>
    </citation>
    <scope>NUCLEOTIDE SEQUENCE [LARGE SCALE GENOMIC DNA]</scope>
    <source>
        <strain evidence="2 3">CSC1P2</strain>
    </source>
</reference>
<evidence type="ECO:0000259" key="1">
    <source>
        <dbReference type="Pfam" id="PF05272"/>
    </source>
</evidence>
<evidence type="ECO:0000313" key="2">
    <source>
        <dbReference type="EMBL" id="PKR47716.1"/>
    </source>
</evidence>
<feature type="domain" description="Virulence-associated protein E-like" evidence="1">
    <location>
        <begin position="220"/>
        <end position="358"/>
    </location>
</feature>
<dbReference type="PANTHER" id="PTHR34985">
    <property type="entry name" value="SLR0554 PROTEIN"/>
    <property type="match status" value="1"/>
</dbReference>
<organism evidence="2 3">
    <name type="scientific">Thalassospira marina</name>
    <dbReference type="NCBI Taxonomy" id="2048283"/>
    <lineage>
        <taxon>Bacteria</taxon>
        <taxon>Pseudomonadati</taxon>
        <taxon>Pseudomonadota</taxon>
        <taxon>Alphaproteobacteria</taxon>
        <taxon>Rhodospirillales</taxon>
        <taxon>Thalassospiraceae</taxon>
        <taxon>Thalassospira</taxon>
    </lineage>
</organism>
<dbReference type="InterPro" id="IPR007936">
    <property type="entry name" value="VapE-like_dom"/>
</dbReference>
<dbReference type="AlphaFoldDB" id="A0A2N3KB37"/>
<sequence>MKFKENLEMWEKFPAGHIATMEQLAELLVTAQTSKNVPQSMWGRLRRVLERHAPFDSKTKTKDAERETQRCRCFSDIGIYPETVEDLISAFVKSRNVVMKFDGRFTIRGKNSDANYIENMIYLWCEKLKLFNNKKAISAAFQNWQSDEDDRQLAEAVDRVRYDPSIDPQQTELTKLVQLIVAGAGNPSDTARNQSAAETALSSFIYRVKNHMRGQWKHGAHLMPIFHGRQGCGKTTLVNHLLSPIEGFDSEIGFEMLRDNSSFYQLSKMPVMFFDEMAGIGKADVETLKGVMTSTGRQMRQAYQTASVKTVVSTFIGCSNRDIRTLIRDETGNRRFLQIDMKHTGREEIHQIDMLKIWRSVDENNVAPIYANKQLVQSVQHQQRYQSPIEEWLESVSATGPTKAANLFANEYRHWLDAHYPGDTKFANAQKFGLELTRLNDDGLTNRLSITKKQGVNYYRIV</sequence>